<gene>
    <name evidence="3" type="ORF">C1I89_12530</name>
</gene>
<feature type="domain" description="FecR N-terminal" evidence="2">
    <location>
        <begin position="12"/>
        <end position="44"/>
    </location>
</feature>
<dbReference type="InterPro" id="IPR032623">
    <property type="entry name" value="FecR_N"/>
</dbReference>
<evidence type="ECO:0000259" key="2">
    <source>
        <dbReference type="Pfam" id="PF16220"/>
    </source>
</evidence>
<dbReference type="AlphaFoldDB" id="A0A2N8KIN2"/>
<evidence type="ECO:0000256" key="1">
    <source>
        <dbReference type="SAM" id="MobiDB-lite"/>
    </source>
</evidence>
<protein>
    <recommendedName>
        <fullName evidence="2">FecR N-terminal domain-containing protein</fullName>
    </recommendedName>
</protein>
<name>A0A2N8KIN2_9BURK</name>
<comment type="caution">
    <text evidence="3">The sequence shown here is derived from an EMBL/GenBank/DDBJ whole genome shotgun (WGS) entry which is preliminary data.</text>
</comment>
<sequence length="118" mass="13059">MNDDSLQRKLLEEAADWHGLMSSGEVSAQDREACRQWRERSARHTFRWPEIPHQGPSGPACAGAAGSPDRLVAALRAAGLAAGRPPQPRGRTARTLAGRRQHAGPEHRQRGRRGLHRY</sequence>
<feature type="region of interest" description="Disordered" evidence="1">
    <location>
        <begin position="45"/>
        <end position="66"/>
    </location>
</feature>
<feature type="compositionally biased region" description="Basic residues" evidence="1">
    <location>
        <begin position="109"/>
        <end position="118"/>
    </location>
</feature>
<reference evidence="3 4" key="1">
    <citation type="submission" date="2018-01" db="EMBL/GenBank/DDBJ databases">
        <title>The draft genome of an aniline degradation strain ANB-1.</title>
        <authorList>
            <person name="Zhang L."/>
            <person name="Jiang J."/>
        </authorList>
    </citation>
    <scope>NUCLEOTIDE SEQUENCE [LARGE SCALE GENOMIC DNA]</scope>
    <source>
        <strain evidence="3 4">ANB-1</strain>
    </source>
</reference>
<evidence type="ECO:0000313" key="3">
    <source>
        <dbReference type="EMBL" id="PND33315.1"/>
    </source>
</evidence>
<feature type="region of interest" description="Disordered" evidence="1">
    <location>
        <begin position="79"/>
        <end position="118"/>
    </location>
</feature>
<proteinExistence type="predicted"/>
<feature type="compositionally biased region" description="Low complexity" evidence="1">
    <location>
        <begin position="79"/>
        <end position="96"/>
    </location>
</feature>
<organism evidence="3 4">
    <name type="scientific">Achromobacter pulmonis</name>
    <dbReference type="NCBI Taxonomy" id="1389932"/>
    <lineage>
        <taxon>Bacteria</taxon>
        <taxon>Pseudomonadati</taxon>
        <taxon>Pseudomonadota</taxon>
        <taxon>Betaproteobacteria</taxon>
        <taxon>Burkholderiales</taxon>
        <taxon>Alcaligenaceae</taxon>
        <taxon>Achromobacter</taxon>
    </lineage>
</organism>
<dbReference type="Proteomes" id="UP000235994">
    <property type="component" value="Unassembled WGS sequence"/>
</dbReference>
<keyword evidence="4" id="KW-1185">Reference proteome</keyword>
<feature type="compositionally biased region" description="Low complexity" evidence="1">
    <location>
        <begin position="55"/>
        <end position="66"/>
    </location>
</feature>
<evidence type="ECO:0000313" key="4">
    <source>
        <dbReference type="Proteomes" id="UP000235994"/>
    </source>
</evidence>
<accession>A0A2N8KIN2</accession>
<dbReference type="EMBL" id="POQS01000003">
    <property type="protein sequence ID" value="PND33315.1"/>
    <property type="molecule type" value="Genomic_DNA"/>
</dbReference>
<dbReference type="Pfam" id="PF16220">
    <property type="entry name" value="DUF4880"/>
    <property type="match status" value="1"/>
</dbReference>